<dbReference type="OMA" id="SEYFPLT"/>
<dbReference type="eggNOG" id="ENOG502TBBP">
    <property type="taxonomic scope" value="Eukaryota"/>
</dbReference>
<accession>Q0CGI3</accession>
<dbReference type="EMBL" id="CH476603">
    <property type="protein sequence ID" value="EAU32593.1"/>
    <property type="molecule type" value="Genomic_DNA"/>
</dbReference>
<sequence>MAGKAKHKNKSRGNAKKKTSGKSVSRPSISLFRLLNTSLRSSATRDSKNENPSQGADIGQFSEEISSQLESAYQIRETSGVELSLPLPQVPEQDEPEDENHSNNNQTAPDADTVAQRSPRANSFTRRLRSFTGGSATSIQLARSLSDKQPQSPSKQSQDGRSLRSDSVATQNTNRSATSTSSTLKSVLLSPKKNRSRPAAKRSFTAPSAKYYYGSPQDFMFVDADFGKSKEKPVHDGPLPRSKDAMRQISTKPQTSNGELQGEYHRVALHAKVPARARQMAKDTFEELIDYIRSVTGTEVKFRDLSESEAHRVDDVRTWDSVNLRCTSCRVDCGLCGAACCVYENARRTVAKAGPGADGVARERAAKASQMIKVIESLGPQAKDVSTFSLCSQPGGCGRYECKPNPWENCDWHD</sequence>
<feature type="compositionally biased region" description="Polar residues" evidence="1">
    <location>
        <begin position="115"/>
        <end position="125"/>
    </location>
</feature>
<dbReference type="AlphaFoldDB" id="Q0CGI3"/>
<feature type="compositionally biased region" description="Basic residues" evidence="1">
    <location>
        <begin position="1"/>
        <end position="20"/>
    </location>
</feature>
<evidence type="ECO:0000256" key="1">
    <source>
        <dbReference type="SAM" id="MobiDB-lite"/>
    </source>
</evidence>
<feature type="compositionally biased region" description="Polar residues" evidence="1">
    <location>
        <begin position="132"/>
        <end position="143"/>
    </location>
</feature>
<dbReference type="RefSeq" id="XP_001209895.1">
    <property type="nucleotide sequence ID" value="XM_001209895.1"/>
</dbReference>
<proteinExistence type="predicted"/>
<dbReference type="OrthoDB" id="1727108at2759"/>
<feature type="compositionally biased region" description="Low complexity" evidence="1">
    <location>
        <begin position="169"/>
        <end position="191"/>
    </location>
</feature>
<dbReference type="HOGENOM" id="CLU_663889_0_0_1"/>
<gene>
    <name evidence="2" type="ORF">ATEG_07209</name>
</gene>
<name>Q0CGI3_ASPTN</name>
<protein>
    <submittedName>
        <fullName evidence="2">Uncharacterized protein</fullName>
    </submittedName>
</protein>
<feature type="compositionally biased region" description="Low complexity" evidence="1">
    <location>
        <begin position="147"/>
        <end position="159"/>
    </location>
</feature>
<reference evidence="3" key="1">
    <citation type="submission" date="2005-09" db="EMBL/GenBank/DDBJ databases">
        <title>Annotation of the Aspergillus terreus NIH2624 genome.</title>
        <authorList>
            <person name="Birren B.W."/>
            <person name="Lander E.S."/>
            <person name="Galagan J.E."/>
            <person name="Nusbaum C."/>
            <person name="Devon K."/>
            <person name="Henn M."/>
            <person name="Ma L.-J."/>
            <person name="Jaffe D.B."/>
            <person name="Butler J."/>
            <person name="Alvarez P."/>
            <person name="Gnerre S."/>
            <person name="Grabherr M."/>
            <person name="Kleber M."/>
            <person name="Mauceli E.W."/>
            <person name="Brockman W."/>
            <person name="Rounsley S."/>
            <person name="Young S.K."/>
            <person name="LaButti K."/>
            <person name="Pushparaj V."/>
            <person name="DeCaprio D."/>
            <person name="Crawford M."/>
            <person name="Koehrsen M."/>
            <person name="Engels R."/>
            <person name="Montgomery P."/>
            <person name="Pearson M."/>
            <person name="Howarth C."/>
            <person name="Larson L."/>
            <person name="Luoma S."/>
            <person name="White J."/>
            <person name="Alvarado L."/>
            <person name="Kodira C.D."/>
            <person name="Zeng Q."/>
            <person name="Oleary S."/>
            <person name="Yandava C."/>
            <person name="Denning D.W."/>
            <person name="Nierman W.C."/>
            <person name="Milne T."/>
            <person name="Madden K."/>
        </authorList>
    </citation>
    <scope>NUCLEOTIDE SEQUENCE [LARGE SCALE GENOMIC DNA]</scope>
    <source>
        <strain evidence="3">NIH 2624 / FGSC A1156</strain>
    </source>
</reference>
<dbReference type="VEuPathDB" id="FungiDB:ATEG_07209"/>
<evidence type="ECO:0000313" key="2">
    <source>
        <dbReference type="EMBL" id="EAU32593.1"/>
    </source>
</evidence>
<evidence type="ECO:0000313" key="3">
    <source>
        <dbReference type="Proteomes" id="UP000007963"/>
    </source>
</evidence>
<dbReference type="GeneID" id="4318846"/>
<feature type="region of interest" description="Disordered" evidence="1">
    <location>
        <begin position="1"/>
        <end position="202"/>
    </location>
</feature>
<dbReference type="Proteomes" id="UP000007963">
    <property type="component" value="Unassembled WGS sequence"/>
</dbReference>
<dbReference type="STRING" id="341663.Q0CGI3"/>
<organism evidence="2 3">
    <name type="scientific">Aspergillus terreus (strain NIH 2624 / FGSC A1156)</name>
    <dbReference type="NCBI Taxonomy" id="341663"/>
    <lineage>
        <taxon>Eukaryota</taxon>
        <taxon>Fungi</taxon>
        <taxon>Dikarya</taxon>
        <taxon>Ascomycota</taxon>
        <taxon>Pezizomycotina</taxon>
        <taxon>Eurotiomycetes</taxon>
        <taxon>Eurotiomycetidae</taxon>
        <taxon>Eurotiales</taxon>
        <taxon>Aspergillaceae</taxon>
        <taxon>Aspergillus</taxon>
        <taxon>Aspergillus subgen. Circumdati</taxon>
    </lineage>
</organism>